<evidence type="ECO:0000313" key="7">
    <source>
        <dbReference type="Proteomes" id="UP000602745"/>
    </source>
</evidence>
<dbReference type="EMBL" id="BMCP01000006">
    <property type="protein sequence ID" value="GGE53194.1"/>
    <property type="molecule type" value="Genomic_DNA"/>
</dbReference>
<reference evidence="6" key="2">
    <citation type="submission" date="2020-09" db="EMBL/GenBank/DDBJ databases">
        <authorList>
            <person name="Sun Q."/>
            <person name="Sedlacek I."/>
        </authorList>
    </citation>
    <scope>NUCLEOTIDE SEQUENCE</scope>
    <source>
        <strain evidence="6">CCM 7684</strain>
    </source>
</reference>
<evidence type="ECO:0000256" key="4">
    <source>
        <dbReference type="ARBA" id="ARBA00023163"/>
    </source>
</evidence>
<dbReference type="InterPro" id="IPR000847">
    <property type="entry name" value="LysR_HTH_N"/>
</dbReference>
<dbReference type="SUPFAM" id="SSF53850">
    <property type="entry name" value="Periplasmic binding protein-like II"/>
    <property type="match status" value="1"/>
</dbReference>
<dbReference type="Gene3D" id="1.10.10.10">
    <property type="entry name" value="Winged helix-like DNA-binding domain superfamily/Winged helix DNA-binding domain"/>
    <property type="match status" value="1"/>
</dbReference>
<dbReference type="Proteomes" id="UP000602745">
    <property type="component" value="Unassembled WGS sequence"/>
</dbReference>
<dbReference type="InterPro" id="IPR036390">
    <property type="entry name" value="WH_DNA-bd_sf"/>
</dbReference>
<dbReference type="AlphaFoldDB" id="A0A8J2YM37"/>
<dbReference type="GO" id="GO:0000976">
    <property type="term" value="F:transcription cis-regulatory region binding"/>
    <property type="evidence" value="ECO:0007669"/>
    <property type="project" value="TreeGrafter"/>
</dbReference>
<dbReference type="GO" id="GO:0003700">
    <property type="term" value="F:DNA-binding transcription factor activity"/>
    <property type="evidence" value="ECO:0007669"/>
    <property type="project" value="InterPro"/>
</dbReference>
<accession>A0A8J2YM37</accession>
<evidence type="ECO:0000256" key="3">
    <source>
        <dbReference type="ARBA" id="ARBA00023125"/>
    </source>
</evidence>
<keyword evidence="7" id="KW-1185">Reference proteome</keyword>
<dbReference type="Pfam" id="PF00126">
    <property type="entry name" value="HTH_1"/>
    <property type="match status" value="1"/>
</dbReference>
<organism evidence="6 7">
    <name type="scientific">Agaricicola taiwanensis</name>
    <dbReference type="NCBI Taxonomy" id="591372"/>
    <lineage>
        <taxon>Bacteria</taxon>
        <taxon>Pseudomonadati</taxon>
        <taxon>Pseudomonadota</taxon>
        <taxon>Alphaproteobacteria</taxon>
        <taxon>Rhodobacterales</taxon>
        <taxon>Paracoccaceae</taxon>
        <taxon>Agaricicola</taxon>
    </lineage>
</organism>
<reference evidence="6" key="1">
    <citation type="journal article" date="2014" name="Int. J. Syst. Evol. Microbiol.">
        <title>Complete genome sequence of Corynebacterium casei LMG S-19264T (=DSM 44701T), isolated from a smear-ripened cheese.</title>
        <authorList>
            <consortium name="US DOE Joint Genome Institute (JGI-PGF)"/>
            <person name="Walter F."/>
            <person name="Albersmeier A."/>
            <person name="Kalinowski J."/>
            <person name="Ruckert C."/>
        </authorList>
    </citation>
    <scope>NUCLEOTIDE SEQUENCE</scope>
    <source>
        <strain evidence="6">CCM 7684</strain>
    </source>
</reference>
<feature type="domain" description="HTH lysR-type" evidence="5">
    <location>
        <begin position="1"/>
        <end position="58"/>
    </location>
</feature>
<dbReference type="CDD" id="cd08420">
    <property type="entry name" value="PBP2_CysL_like"/>
    <property type="match status" value="1"/>
</dbReference>
<dbReference type="InterPro" id="IPR005119">
    <property type="entry name" value="LysR_subst-bd"/>
</dbReference>
<dbReference type="Gene3D" id="3.40.190.290">
    <property type="match status" value="1"/>
</dbReference>
<keyword evidence="4" id="KW-0804">Transcription</keyword>
<dbReference type="Pfam" id="PF03466">
    <property type="entry name" value="LysR_substrate"/>
    <property type="match status" value="1"/>
</dbReference>
<dbReference type="PANTHER" id="PTHR30126:SF39">
    <property type="entry name" value="HTH-TYPE TRANSCRIPTIONAL REGULATOR CYSL"/>
    <property type="match status" value="1"/>
</dbReference>
<sequence>MTFEQLNIFVAVAEREHLTRGAAAVGLTPSAVSAAIKSLEGYYRVHLFHRIGRRIELTQAGRVFLEEARATLARVQAAERTLSELGGLQRGSLDIYASQTIASYWLPAVLMRFRATYPGIEIRLKVGNTRDVTQALIEARAEAGFIEGAIDEPALRSHKVASDALHMVVAPGHPLAKRDSLSVRDLEAGSDWVMREPGSGTRSEFEAAIRAAGGNPARLNVALELPSNEAVLSAVVSGPCAAVVSRLAASPLVAQGRLVVANFELPRRSFQLVHHKERYRSGAFRALAGLCGVPPEV</sequence>
<protein>
    <submittedName>
        <fullName evidence="6">LysR family transcriptional regulator</fullName>
    </submittedName>
</protein>
<dbReference type="PANTHER" id="PTHR30126">
    <property type="entry name" value="HTH-TYPE TRANSCRIPTIONAL REGULATOR"/>
    <property type="match status" value="1"/>
</dbReference>
<keyword evidence="3" id="KW-0238">DNA-binding</keyword>
<dbReference type="FunFam" id="1.10.10.10:FF:000001">
    <property type="entry name" value="LysR family transcriptional regulator"/>
    <property type="match status" value="1"/>
</dbReference>
<keyword evidence="2" id="KW-0805">Transcription regulation</keyword>
<dbReference type="SUPFAM" id="SSF46785">
    <property type="entry name" value="Winged helix' DNA-binding domain"/>
    <property type="match status" value="1"/>
</dbReference>
<evidence type="ECO:0000313" key="6">
    <source>
        <dbReference type="EMBL" id="GGE53194.1"/>
    </source>
</evidence>
<comment type="caution">
    <text evidence="6">The sequence shown here is derived from an EMBL/GenBank/DDBJ whole genome shotgun (WGS) entry which is preliminary data.</text>
</comment>
<dbReference type="InterPro" id="IPR036388">
    <property type="entry name" value="WH-like_DNA-bd_sf"/>
</dbReference>
<gene>
    <name evidence="6" type="ORF">GCM10007276_32800</name>
</gene>
<dbReference type="RefSeq" id="WP_188410908.1">
    <property type="nucleotide sequence ID" value="NZ_BMCP01000006.1"/>
</dbReference>
<name>A0A8J2YM37_9RHOB</name>
<proteinExistence type="inferred from homology"/>
<evidence type="ECO:0000256" key="1">
    <source>
        <dbReference type="ARBA" id="ARBA00009437"/>
    </source>
</evidence>
<evidence type="ECO:0000259" key="5">
    <source>
        <dbReference type="PROSITE" id="PS50931"/>
    </source>
</evidence>
<comment type="similarity">
    <text evidence="1">Belongs to the LysR transcriptional regulatory family.</text>
</comment>
<evidence type="ECO:0000256" key="2">
    <source>
        <dbReference type="ARBA" id="ARBA00023015"/>
    </source>
</evidence>
<dbReference type="PROSITE" id="PS50931">
    <property type="entry name" value="HTH_LYSR"/>
    <property type="match status" value="1"/>
</dbReference>